<dbReference type="STRING" id="658218.SAMN05216562_1397"/>
<dbReference type="GO" id="GO:0010181">
    <property type="term" value="F:FMN binding"/>
    <property type="evidence" value="ECO:0007669"/>
    <property type="project" value="InterPro"/>
</dbReference>
<evidence type="ECO:0000259" key="2">
    <source>
        <dbReference type="SMART" id="SM00903"/>
    </source>
</evidence>
<name>A0A1H3X820_9GAMM</name>
<dbReference type="AlphaFoldDB" id="A0A1H3X820"/>
<dbReference type="InterPro" id="IPR050268">
    <property type="entry name" value="NADH-dep_flavin_reductase"/>
</dbReference>
<reference evidence="4" key="1">
    <citation type="submission" date="2016-10" db="EMBL/GenBank/DDBJ databases">
        <authorList>
            <person name="Varghese N."/>
            <person name="Submissions S."/>
        </authorList>
    </citation>
    <scope>NUCLEOTIDE SEQUENCE [LARGE SCALE GENOMIC DNA]</scope>
    <source>
        <strain evidence="4">CGMCC 1.10657</strain>
    </source>
</reference>
<dbReference type="SUPFAM" id="SSF50475">
    <property type="entry name" value="FMN-binding split barrel"/>
    <property type="match status" value="1"/>
</dbReference>
<dbReference type="SMART" id="SM00903">
    <property type="entry name" value="Flavin_Reduct"/>
    <property type="match status" value="1"/>
</dbReference>
<dbReference type="Gene3D" id="2.30.110.10">
    <property type="entry name" value="Electron Transport, Fmn-binding Protein, Chain A"/>
    <property type="match status" value="1"/>
</dbReference>
<gene>
    <name evidence="3" type="ORF">SAMN05216562_1397</name>
</gene>
<evidence type="ECO:0000256" key="1">
    <source>
        <dbReference type="ARBA" id="ARBA00023002"/>
    </source>
</evidence>
<dbReference type="InterPro" id="IPR012349">
    <property type="entry name" value="Split_barrel_FMN-bd"/>
</dbReference>
<proteinExistence type="predicted"/>
<dbReference type="Proteomes" id="UP000198658">
    <property type="component" value="Unassembled WGS sequence"/>
</dbReference>
<keyword evidence="1" id="KW-0560">Oxidoreductase</keyword>
<accession>A0A1H3X820</accession>
<protein>
    <submittedName>
        <fullName evidence="3">NADH-FMN oxidoreductase RutF, flavin reductase (DIM6/NTAB) family</fullName>
    </submittedName>
</protein>
<dbReference type="InterPro" id="IPR002563">
    <property type="entry name" value="Flavin_Rdtase-like_dom"/>
</dbReference>
<dbReference type="GO" id="GO:0042602">
    <property type="term" value="F:riboflavin reductase (NADPH) activity"/>
    <property type="evidence" value="ECO:0007669"/>
    <property type="project" value="TreeGrafter"/>
</dbReference>
<keyword evidence="4" id="KW-1185">Reference proteome</keyword>
<dbReference type="PANTHER" id="PTHR30466:SF1">
    <property type="entry name" value="FMN REDUCTASE (NADH) RUTF"/>
    <property type="match status" value="1"/>
</dbReference>
<dbReference type="PANTHER" id="PTHR30466">
    <property type="entry name" value="FLAVIN REDUCTASE"/>
    <property type="match status" value="1"/>
</dbReference>
<dbReference type="Pfam" id="PF01613">
    <property type="entry name" value="Flavin_Reduct"/>
    <property type="match status" value="1"/>
</dbReference>
<evidence type="ECO:0000313" key="4">
    <source>
        <dbReference type="Proteomes" id="UP000198658"/>
    </source>
</evidence>
<organism evidence="3 4">
    <name type="scientific">Microbulbifer marinus</name>
    <dbReference type="NCBI Taxonomy" id="658218"/>
    <lineage>
        <taxon>Bacteria</taxon>
        <taxon>Pseudomonadati</taxon>
        <taxon>Pseudomonadota</taxon>
        <taxon>Gammaproteobacteria</taxon>
        <taxon>Cellvibrionales</taxon>
        <taxon>Microbulbiferaceae</taxon>
        <taxon>Microbulbifer</taxon>
    </lineage>
</organism>
<sequence length="184" mass="19723">MAASTDFAQILIDGMTTESTPAIAPSALQSRALRDTLGQFATGVTVVTTRDAAGEPAGMTVNSFNSVSLEPALVLWSIDKQSLGYDAFTQQEHFAVHVLKADQQHVSNLFAGRGADKFGQVHWHPGPNGVPQLDDCAAFFHCRRVQCIDGGDHTILLGEVLEFTASGGEPLIFHRGRYRALAGD</sequence>
<feature type="domain" description="Flavin reductase like" evidence="2">
    <location>
        <begin position="37"/>
        <end position="180"/>
    </location>
</feature>
<evidence type="ECO:0000313" key="3">
    <source>
        <dbReference type="EMBL" id="SDZ95547.1"/>
    </source>
</evidence>
<dbReference type="EMBL" id="FNQO01000001">
    <property type="protein sequence ID" value="SDZ95547.1"/>
    <property type="molecule type" value="Genomic_DNA"/>
</dbReference>